<dbReference type="EMBL" id="WNYA01000002">
    <property type="protein sequence ID" value="KAG8589199.1"/>
    <property type="molecule type" value="Genomic_DNA"/>
</dbReference>
<dbReference type="Proteomes" id="UP000824782">
    <property type="component" value="Unassembled WGS sequence"/>
</dbReference>
<evidence type="ECO:0008006" key="3">
    <source>
        <dbReference type="Google" id="ProtNLM"/>
    </source>
</evidence>
<proteinExistence type="predicted"/>
<gene>
    <name evidence="1" type="ORF">GDO81_006299</name>
</gene>
<dbReference type="AlphaFoldDB" id="A0AAV7CWT4"/>
<keyword evidence="2" id="KW-1185">Reference proteome</keyword>
<name>A0AAV7CWT4_ENGPU</name>
<evidence type="ECO:0000313" key="2">
    <source>
        <dbReference type="Proteomes" id="UP000824782"/>
    </source>
</evidence>
<comment type="caution">
    <text evidence="1">The sequence shown here is derived from an EMBL/GenBank/DDBJ whole genome shotgun (WGS) entry which is preliminary data.</text>
</comment>
<sequence length="132" mass="15367">MKLKDNSGCWRCHLENADFMHVAFTCQKLHDYWFRVLSVLEDSFMVKIPFSIQVISLSLFELSSADKGKKLVVNKILFLARLIIARKWRSSEPPAIGGFLVEVEKCRNYEKLMAARGGYLSKWRKIWGVRPE</sequence>
<protein>
    <recommendedName>
        <fullName evidence="3">Reverse transcriptase zinc-binding domain-containing protein</fullName>
    </recommendedName>
</protein>
<reference evidence="1" key="1">
    <citation type="thesis" date="2020" institute="ProQuest LLC" country="789 East Eisenhower Parkway, Ann Arbor, MI, USA">
        <title>Comparative Genomics and Chromosome Evolution.</title>
        <authorList>
            <person name="Mudd A.B."/>
        </authorList>
    </citation>
    <scope>NUCLEOTIDE SEQUENCE</scope>
    <source>
        <strain evidence="1">237g6f4</strain>
        <tissue evidence="1">Blood</tissue>
    </source>
</reference>
<accession>A0AAV7CWT4</accession>
<evidence type="ECO:0000313" key="1">
    <source>
        <dbReference type="EMBL" id="KAG8589199.1"/>
    </source>
</evidence>
<organism evidence="1 2">
    <name type="scientific">Engystomops pustulosus</name>
    <name type="common">Tungara frog</name>
    <name type="synonym">Physalaemus pustulosus</name>
    <dbReference type="NCBI Taxonomy" id="76066"/>
    <lineage>
        <taxon>Eukaryota</taxon>
        <taxon>Metazoa</taxon>
        <taxon>Chordata</taxon>
        <taxon>Craniata</taxon>
        <taxon>Vertebrata</taxon>
        <taxon>Euteleostomi</taxon>
        <taxon>Amphibia</taxon>
        <taxon>Batrachia</taxon>
        <taxon>Anura</taxon>
        <taxon>Neobatrachia</taxon>
        <taxon>Hyloidea</taxon>
        <taxon>Leptodactylidae</taxon>
        <taxon>Leiuperinae</taxon>
        <taxon>Engystomops</taxon>
    </lineage>
</organism>